<keyword evidence="4" id="KW-1185">Reference proteome</keyword>
<feature type="region of interest" description="Disordered" evidence="1">
    <location>
        <begin position="23"/>
        <end position="46"/>
    </location>
</feature>
<evidence type="ECO:0000256" key="1">
    <source>
        <dbReference type="SAM" id="MobiDB-lite"/>
    </source>
</evidence>
<reference evidence="4 5" key="1">
    <citation type="submission" date="2018-12" db="EMBL/GenBank/DDBJ databases">
        <title>Persistence of Moraxella catarrhalis in Chronic Obstructive Pulmonary Disease and Regulation of the Hag/MID Adhesin.</title>
        <authorList>
            <person name="Murphy T."/>
            <person name="Zhao X."/>
            <person name="Vyas G."/>
            <person name="Aluvathingal J."/>
            <person name="Nadendla S."/>
            <person name="Tallon L."/>
            <person name="Tettelin H."/>
        </authorList>
    </citation>
    <scope>NUCLEOTIDE SEQUENCE [LARGE SCALE GENOMIC DNA]</scope>
    <source>
        <strain evidence="3 4">173P27B1</strain>
        <strain evidence="2 5">46P58B1</strain>
    </source>
</reference>
<organism evidence="2 5">
    <name type="scientific">Moraxella catarrhalis</name>
    <name type="common">Branhamella catarrhalis</name>
    <dbReference type="NCBI Taxonomy" id="480"/>
    <lineage>
        <taxon>Bacteria</taxon>
        <taxon>Pseudomonadati</taxon>
        <taxon>Pseudomonadota</taxon>
        <taxon>Gammaproteobacteria</taxon>
        <taxon>Moraxellales</taxon>
        <taxon>Moraxellaceae</taxon>
        <taxon>Moraxella</taxon>
    </lineage>
</organism>
<proteinExistence type="predicted"/>
<dbReference type="EMBL" id="CP034662">
    <property type="protein sequence ID" value="AZQ92701.1"/>
    <property type="molecule type" value="Genomic_DNA"/>
</dbReference>
<name>A0A3Q9GF32_MORCA</name>
<dbReference type="AlphaFoldDB" id="A0A3Q9GF32"/>
<accession>A0A3Q9GF32</accession>
<dbReference type="GeneID" id="66586780"/>
<dbReference type="RefSeq" id="WP_003661078.1">
    <property type="nucleotide sequence ID" value="NZ_CP008804.1"/>
</dbReference>
<evidence type="ECO:0000313" key="5">
    <source>
        <dbReference type="Proteomes" id="UP000280228"/>
    </source>
</evidence>
<dbReference type="Proteomes" id="UP000280228">
    <property type="component" value="Chromosome"/>
</dbReference>
<sequence length="46" mass="4888">MIVATSASFLDDDLVIVVTINGQDVDHNQTSKAPKPALNPSHGNTR</sequence>
<protein>
    <submittedName>
        <fullName evidence="2">Uncharacterized protein</fullName>
    </submittedName>
</protein>
<gene>
    <name evidence="2" type="ORF">EJK53_0108</name>
    <name evidence="3" type="ORF">EJK54_0947</name>
</gene>
<evidence type="ECO:0000313" key="2">
    <source>
        <dbReference type="EMBL" id="AZQ92701.1"/>
    </source>
</evidence>
<dbReference type="EMBL" id="RYER01000018">
    <property type="protein sequence ID" value="RUO16123.1"/>
    <property type="molecule type" value="Genomic_DNA"/>
</dbReference>
<evidence type="ECO:0000313" key="4">
    <source>
        <dbReference type="Proteomes" id="UP000268436"/>
    </source>
</evidence>
<dbReference type="Proteomes" id="UP000268436">
    <property type="component" value="Unassembled WGS sequence"/>
</dbReference>
<evidence type="ECO:0000313" key="3">
    <source>
        <dbReference type="EMBL" id="RUO16123.1"/>
    </source>
</evidence>